<dbReference type="Proteomes" id="UP000249526">
    <property type="component" value="Unassembled WGS sequence"/>
</dbReference>
<keyword evidence="2" id="KW-0472">Membrane</keyword>
<sequence length="154" mass="17747">MLMQKQEKQQIRLLFYLGDFWLILAEKILSRANGRTRKTEKVGRRGCSVGKVWAMPAAMRTLHDLARCCDWTGPVQRLSVGLLSDNKHYKARRDSIRSDQGQQKQSLKSYSVTAPCPPPNQKTTRQGRRSNRRFIHLRLNLLKLVTLQVVAIFA</sequence>
<protein>
    <submittedName>
        <fullName evidence="3">Uncharacterized protein</fullName>
    </submittedName>
</protein>
<evidence type="ECO:0000313" key="4">
    <source>
        <dbReference type="Proteomes" id="UP000249526"/>
    </source>
</evidence>
<keyword evidence="4" id="KW-1185">Reference proteome</keyword>
<proteinExistence type="predicted"/>
<organism evidence="3 4">
    <name type="scientific">Aspergillus piperis CBS 112811</name>
    <dbReference type="NCBI Taxonomy" id="1448313"/>
    <lineage>
        <taxon>Eukaryota</taxon>
        <taxon>Fungi</taxon>
        <taxon>Dikarya</taxon>
        <taxon>Ascomycota</taxon>
        <taxon>Pezizomycotina</taxon>
        <taxon>Eurotiomycetes</taxon>
        <taxon>Eurotiomycetidae</taxon>
        <taxon>Eurotiales</taxon>
        <taxon>Aspergillaceae</taxon>
        <taxon>Aspergillus</taxon>
        <taxon>Aspergillus subgen. Circumdati</taxon>
    </lineage>
</organism>
<feature type="compositionally biased region" description="Polar residues" evidence="1">
    <location>
        <begin position="98"/>
        <end position="112"/>
    </location>
</feature>
<evidence type="ECO:0000256" key="1">
    <source>
        <dbReference type="SAM" id="MobiDB-lite"/>
    </source>
</evidence>
<keyword evidence="2" id="KW-0812">Transmembrane</keyword>
<evidence type="ECO:0000313" key="3">
    <source>
        <dbReference type="EMBL" id="RAH62487.1"/>
    </source>
</evidence>
<gene>
    <name evidence="3" type="ORF">BO85DRAFT_137273</name>
</gene>
<dbReference type="AlphaFoldDB" id="A0A8G1RCE9"/>
<feature type="transmembrane region" description="Helical" evidence="2">
    <location>
        <begin position="135"/>
        <end position="153"/>
    </location>
</feature>
<evidence type="ECO:0000256" key="2">
    <source>
        <dbReference type="SAM" id="Phobius"/>
    </source>
</evidence>
<feature type="region of interest" description="Disordered" evidence="1">
    <location>
        <begin position="93"/>
        <end position="129"/>
    </location>
</feature>
<accession>A0A8G1RCE9</accession>
<dbReference type="RefSeq" id="XP_025520409.1">
    <property type="nucleotide sequence ID" value="XM_025654046.1"/>
</dbReference>
<reference evidence="3 4" key="1">
    <citation type="submission" date="2018-02" db="EMBL/GenBank/DDBJ databases">
        <title>The genomes of Aspergillus section Nigri reveals drivers in fungal speciation.</title>
        <authorList>
            <consortium name="DOE Joint Genome Institute"/>
            <person name="Vesth T.C."/>
            <person name="Nybo J."/>
            <person name="Theobald S."/>
            <person name="Brandl J."/>
            <person name="Frisvad J.C."/>
            <person name="Nielsen K.F."/>
            <person name="Lyhne E.K."/>
            <person name="Kogle M.E."/>
            <person name="Kuo A."/>
            <person name="Riley R."/>
            <person name="Clum A."/>
            <person name="Nolan M."/>
            <person name="Lipzen A."/>
            <person name="Salamov A."/>
            <person name="Henrissat B."/>
            <person name="Wiebenga A."/>
            <person name="De vries R.P."/>
            <person name="Grigoriev I.V."/>
            <person name="Mortensen U.H."/>
            <person name="Andersen M.R."/>
            <person name="Baker S.E."/>
        </authorList>
    </citation>
    <scope>NUCLEOTIDE SEQUENCE [LARGE SCALE GENOMIC DNA]</scope>
    <source>
        <strain evidence="3 4">CBS 112811</strain>
    </source>
</reference>
<name>A0A8G1RCE9_9EURO</name>
<keyword evidence="2" id="KW-1133">Transmembrane helix</keyword>
<dbReference type="GeneID" id="37157448"/>
<dbReference type="EMBL" id="KZ825055">
    <property type="protein sequence ID" value="RAH62487.1"/>
    <property type="molecule type" value="Genomic_DNA"/>
</dbReference>